<reference evidence="4" key="1">
    <citation type="journal article" date="2019" name="Int. J. Syst. Evol. Microbiol.">
        <title>The Global Catalogue of Microorganisms (GCM) 10K type strain sequencing project: providing services to taxonomists for standard genome sequencing and annotation.</title>
        <authorList>
            <consortium name="The Broad Institute Genomics Platform"/>
            <consortium name="The Broad Institute Genome Sequencing Center for Infectious Disease"/>
            <person name="Wu L."/>
            <person name="Ma J."/>
        </authorList>
    </citation>
    <scope>NUCLEOTIDE SEQUENCE [LARGE SCALE GENOMIC DNA]</scope>
    <source>
        <strain evidence="4">CGMCC 4.1641</strain>
    </source>
</reference>
<gene>
    <name evidence="3" type="ORF">ACFPP6_08945</name>
</gene>
<dbReference type="InterPro" id="IPR000551">
    <property type="entry name" value="MerR-type_HTH_dom"/>
</dbReference>
<dbReference type="SUPFAM" id="SSF46955">
    <property type="entry name" value="Putative DNA-binding domain"/>
    <property type="match status" value="1"/>
</dbReference>
<dbReference type="PANTHER" id="PTHR30204:SF93">
    <property type="entry name" value="HTH MERR-TYPE DOMAIN-CONTAINING PROTEIN"/>
    <property type="match status" value="1"/>
</dbReference>
<dbReference type="EMBL" id="JBHSKJ010000004">
    <property type="protein sequence ID" value="MFC5144797.1"/>
    <property type="molecule type" value="Genomic_DNA"/>
</dbReference>
<dbReference type="PROSITE" id="PS50937">
    <property type="entry name" value="HTH_MERR_2"/>
    <property type="match status" value="1"/>
</dbReference>
<proteinExistence type="predicted"/>
<organism evidence="3 4">
    <name type="scientific">Streptomyces aureoversilis</name>
    <dbReference type="NCBI Taxonomy" id="67277"/>
    <lineage>
        <taxon>Bacteria</taxon>
        <taxon>Bacillati</taxon>
        <taxon>Actinomycetota</taxon>
        <taxon>Actinomycetes</taxon>
        <taxon>Kitasatosporales</taxon>
        <taxon>Streptomycetaceae</taxon>
        <taxon>Streptomyces</taxon>
    </lineage>
</organism>
<accession>A0ABV9ZXC3</accession>
<sequence length="257" mass="28145">MTDGLTIGQAAAFVGVTIKTVRHYHRHGLLEEPPRDRSGYRRYGSTELLRLVQVRTLAAAGVPLAEIGPLLEADAEQFAAALIDVEQRLTDRIEELIARRDKLHRLAEGDRALLPDRALALLDRMHGLGFPPEDVAASREGLVLARALAPEGVDDYLTALEHAFDDAPFIALIKRSGEATAWAPDDPRIEELVTAMAEAFLASPERLKIVTSFQACTEAAIRYRLISRFGNQSPAGARMADLLETKLRSAGVPIPRL</sequence>
<dbReference type="InterPro" id="IPR047057">
    <property type="entry name" value="MerR_fam"/>
</dbReference>
<name>A0ABV9ZXC3_9ACTN</name>
<protein>
    <submittedName>
        <fullName evidence="3">MerR family transcriptional regulator</fullName>
    </submittedName>
</protein>
<dbReference type="PANTHER" id="PTHR30204">
    <property type="entry name" value="REDOX-CYCLING DRUG-SENSING TRANSCRIPTIONAL ACTIVATOR SOXR"/>
    <property type="match status" value="1"/>
</dbReference>
<dbReference type="PRINTS" id="PR00040">
    <property type="entry name" value="HTHMERR"/>
</dbReference>
<feature type="domain" description="HTH merR-type" evidence="2">
    <location>
        <begin position="4"/>
        <end position="73"/>
    </location>
</feature>
<dbReference type="CDD" id="cd00592">
    <property type="entry name" value="HTH_MerR-like"/>
    <property type="match status" value="1"/>
</dbReference>
<dbReference type="InterPro" id="IPR009061">
    <property type="entry name" value="DNA-bd_dom_put_sf"/>
</dbReference>
<dbReference type="SMART" id="SM00422">
    <property type="entry name" value="HTH_MERR"/>
    <property type="match status" value="1"/>
</dbReference>
<comment type="caution">
    <text evidence="3">The sequence shown here is derived from an EMBL/GenBank/DDBJ whole genome shotgun (WGS) entry which is preliminary data.</text>
</comment>
<keyword evidence="1" id="KW-0238">DNA-binding</keyword>
<evidence type="ECO:0000313" key="4">
    <source>
        <dbReference type="Proteomes" id="UP001596222"/>
    </source>
</evidence>
<evidence type="ECO:0000256" key="1">
    <source>
        <dbReference type="ARBA" id="ARBA00023125"/>
    </source>
</evidence>
<keyword evidence="4" id="KW-1185">Reference proteome</keyword>
<dbReference type="Proteomes" id="UP001596222">
    <property type="component" value="Unassembled WGS sequence"/>
</dbReference>
<dbReference type="Gene3D" id="1.10.1660.10">
    <property type="match status" value="1"/>
</dbReference>
<dbReference type="Pfam" id="PF00376">
    <property type="entry name" value="MerR"/>
    <property type="match status" value="1"/>
</dbReference>
<evidence type="ECO:0000259" key="2">
    <source>
        <dbReference type="PROSITE" id="PS50937"/>
    </source>
</evidence>
<evidence type="ECO:0000313" key="3">
    <source>
        <dbReference type="EMBL" id="MFC5144797.1"/>
    </source>
</evidence>
<dbReference type="RefSeq" id="WP_382038870.1">
    <property type="nucleotide sequence ID" value="NZ_JBHSKJ010000004.1"/>
</dbReference>